<name>A0AAV5V008_9BILA</name>
<dbReference type="SUPFAM" id="SSF81383">
    <property type="entry name" value="F-box domain"/>
    <property type="match status" value="1"/>
</dbReference>
<organism evidence="1 2">
    <name type="scientific">Pristionchus fissidentatus</name>
    <dbReference type="NCBI Taxonomy" id="1538716"/>
    <lineage>
        <taxon>Eukaryota</taxon>
        <taxon>Metazoa</taxon>
        <taxon>Ecdysozoa</taxon>
        <taxon>Nematoda</taxon>
        <taxon>Chromadorea</taxon>
        <taxon>Rhabditida</taxon>
        <taxon>Rhabditina</taxon>
        <taxon>Diplogasteromorpha</taxon>
        <taxon>Diplogasteroidea</taxon>
        <taxon>Neodiplogasteridae</taxon>
        <taxon>Pristionchus</taxon>
    </lineage>
</organism>
<evidence type="ECO:0008006" key="3">
    <source>
        <dbReference type="Google" id="ProtNLM"/>
    </source>
</evidence>
<gene>
    <name evidence="1" type="ORF">PFISCL1PPCAC_2616</name>
</gene>
<evidence type="ECO:0000313" key="1">
    <source>
        <dbReference type="EMBL" id="GMT11319.1"/>
    </source>
</evidence>
<dbReference type="Proteomes" id="UP001432322">
    <property type="component" value="Unassembled WGS sequence"/>
</dbReference>
<keyword evidence="2" id="KW-1185">Reference proteome</keyword>
<dbReference type="InterPro" id="IPR036047">
    <property type="entry name" value="F-box-like_dom_sf"/>
</dbReference>
<dbReference type="EMBL" id="BTSY01000001">
    <property type="protein sequence ID" value="GMT11319.1"/>
    <property type="molecule type" value="Genomic_DNA"/>
</dbReference>
<dbReference type="CDD" id="cd09917">
    <property type="entry name" value="F-box_SF"/>
    <property type="match status" value="1"/>
</dbReference>
<comment type="caution">
    <text evidence="1">The sequence shown here is derived from an EMBL/GenBank/DDBJ whole genome shotgun (WGS) entry which is preliminary data.</text>
</comment>
<sequence length="284" mass="32046">MPSNKIPNEMWDHILSFCDHQSGFALSKVNQRLAEIVSERNEYAVEKCRKTGIALPSDEILSFVFGSDEFPLDFSKLERHNPFGRWLCLTASTVRGFESIDEGDERREYGSKWNEQGVMERGALEFGVGFDEIGIPRWIIDGLRPTIRVSAVLQRRNRSCVGRRISASMGVWRIDRVSPVRALAAKETIQLAICTVENGKSESRFEIQIDPTARIHGHAAVAGSDALRINISSGSDVIVSDVRIRFDLPEELPPSFFEWLHEAHELRNLGHTHRKCSEVGLFGL</sequence>
<accession>A0AAV5V008</accession>
<reference evidence="1" key="1">
    <citation type="submission" date="2023-10" db="EMBL/GenBank/DDBJ databases">
        <title>Genome assembly of Pristionchus species.</title>
        <authorList>
            <person name="Yoshida K."/>
            <person name="Sommer R.J."/>
        </authorList>
    </citation>
    <scope>NUCLEOTIDE SEQUENCE</scope>
    <source>
        <strain evidence="1">RS5133</strain>
    </source>
</reference>
<dbReference type="AlphaFoldDB" id="A0AAV5V008"/>
<protein>
    <recommendedName>
        <fullName evidence="3">F-box domain-containing protein</fullName>
    </recommendedName>
</protein>
<proteinExistence type="predicted"/>
<evidence type="ECO:0000313" key="2">
    <source>
        <dbReference type="Proteomes" id="UP001432322"/>
    </source>
</evidence>